<name>A0A9D4GK49_DREPO</name>
<evidence type="ECO:0000313" key="2">
    <source>
        <dbReference type="Proteomes" id="UP000828390"/>
    </source>
</evidence>
<keyword evidence="2" id="KW-1185">Reference proteome</keyword>
<accession>A0A9D4GK49</accession>
<reference evidence="1" key="1">
    <citation type="journal article" date="2019" name="bioRxiv">
        <title>The Genome of the Zebra Mussel, Dreissena polymorpha: A Resource for Invasive Species Research.</title>
        <authorList>
            <person name="McCartney M.A."/>
            <person name="Auch B."/>
            <person name="Kono T."/>
            <person name="Mallez S."/>
            <person name="Zhang Y."/>
            <person name="Obille A."/>
            <person name="Becker A."/>
            <person name="Abrahante J.E."/>
            <person name="Garbe J."/>
            <person name="Badalamenti J.P."/>
            <person name="Herman A."/>
            <person name="Mangelson H."/>
            <person name="Liachko I."/>
            <person name="Sullivan S."/>
            <person name="Sone E.D."/>
            <person name="Koren S."/>
            <person name="Silverstein K.A.T."/>
            <person name="Beckman K.B."/>
            <person name="Gohl D.M."/>
        </authorList>
    </citation>
    <scope>NUCLEOTIDE SEQUENCE</scope>
    <source>
        <strain evidence="1">Duluth1</strain>
        <tissue evidence="1">Whole animal</tissue>
    </source>
</reference>
<gene>
    <name evidence="1" type="ORF">DPMN_118409</name>
</gene>
<reference evidence="1" key="2">
    <citation type="submission" date="2020-11" db="EMBL/GenBank/DDBJ databases">
        <authorList>
            <person name="McCartney M.A."/>
            <person name="Auch B."/>
            <person name="Kono T."/>
            <person name="Mallez S."/>
            <person name="Becker A."/>
            <person name="Gohl D.M."/>
            <person name="Silverstein K.A.T."/>
            <person name="Koren S."/>
            <person name="Bechman K.B."/>
            <person name="Herman A."/>
            <person name="Abrahante J.E."/>
            <person name="Garbe J."/>
        </authorList>
    </citation>
    <scope>NUCLEOTIDE SEQUENCE</scope>
    <source>
        <strain evidence="1">Duluth1</strain>
        <tissue evidence="1">Whole animal</tissue>
    </source>
</reference>
<dbReference type="AlphaFoldDB" id="A0A9D4GK49"/>
<organism evidence="1 2">
    <name type="scientific">Dreissena polymorpha</name>
    <name type="common">Zebra mussel</name>
    <name type="synonym">Mytilus polymorpha</name>
    <dbReference type="NCBI Taxonomy" id="45954"/>
    <lineage>
        <taxon>Eukaryota</taxon>
        <taxon>Metazoa</taxon>
        <taxon>Spiralia</taxon>
        <taxon>Lophotrochozoa</taxon>
        <taxon>Mollusca</taxon>
        <taxon>Bivalvia</taxon>
        <taxon>Autobranchia</taxon>
        <taxon>Heteroconchia</taxon>
        <taxon>Euheterodonta</taxon>
        <taxon>Imparidentia</taxon>
        <taxon>Neoheterodontei</taxon>
        <taxon>Myida</taxon>
        <taxon>Dreissenoidea</taxon>
        <taxon>Dreissenidae</taxon>
        <taxon>Dreissena</taxon>
    </lineage>
</organism>
<evidence type="ECO:0000313" key="1">
    <source>
        <dbReference type="EMBL" id="KAH3816884.1"/>
    </source>
</evidence>
<protein>
    <submittedName>
        <fullName evidence="1">Uncharacterized protein</fullName>
    </submittedName>
</protein>
<sequence length="100" mass="11070">MFLNQLTINCARLQDSIVSLKRKPNSKAVGCDIILLHSSSSSKCFKAQTHPLHNSVAFICMAFPEIKTQAQIHTVCIGLVAIKVQNPELHQGVEPRSSDW</sequence>
<comment type="caution">
    <text evidence="1">The sequence shown here is derived from an EMBL/GenBank/DDBJ whole genome shotgun (WGS) entry which is preliminary data.</text>
</comment>
<proteinExistence type="predicted"/>
<dbReference type="Proteomes" id="UP000828390">
    <property type="component" value="Unassembled WGS sequence"/>
</dbReference>
<dbReference type="EMBL" id="JAIWYP010000005">
    <property type="protein sequence ID" value="KAH3816884.1"/>
    <property type="molecule type" value="Genomic_DNA"/>
</dbReference>